<evidence type="ECO:0000256" key="2">
    <source>
        <dbReference type="ARBA" id="ARBA00023015"/>
    </source>
</evidence>
<keyword evidence="2" id="KW-0805">Transcription regulation</keyword>
<dbReference type="SUPFAM" id="SSF88946">
    <property type="entry name" value="Sigma2 domain of RNA polymerase sigma factors"/>
    <property type="match status" value="1"/>
</dbReference>
<dbReference type="GO" id="GO:0016987">
    <property type="term" value="F:sigma factor activity"/>
    <property type="evidence" value="ECO:0007669"/>
    <property type="project" value="UniProtKB-KW"/>
</dbReference>
<dbReference type="EMBL" id="QFPO01000003">
    <property type="protein sequence ID" value="PZQ18777.1"/>
    <property type="molecule type" value="Genomic_DNA"/>
</dbReference>
<dbReference type="GO" id="GO:0003677">
    <property type="term" value="F:DNA binding"/>
    <property type="evidence" value="ECO:0007669"/>
    <property type="project" value="InterPro"/>
</dbReference>
<dbReference type="AlphaFoldDB" id="A0A2W5MFX3"/>
<evidence type="ECO:0000256" key="3">
    <source>
        <dbReference type="ARBA" id="ARBA00023082"/>
    </source>
</evidence>
<dbReference type="PANTHER" id="PTHR43133">
    <property type="entry name" value="RNA POLYMERASE ECF-TYPE SIGMA FACTO"/>
    <property type="match status" value="1"/>
</dbReference>
<evidence type="ECO:0000259" key="6">
    <source>
        <dbReference type="Pfam" id="PF08281"/>
    </source>
</evidence>
<evidence type="ECO:0000256" key="4">
    <source>
        <dbReference type="ARBA" id="ARBA00023163"/>
    </source>
</evidence>
<dbReference type="InterPro" id="IPR013325">
    <property type="entry name" value="RNA_pol_sigma_r2"/>
</dbReference>
<accession>A0A2W5MFX3</accession>
<keyword evidence="3" id="KW-0731">Sigma factor</keyword>
<dbReference type="Pfam" id="PF04542">
    <property type="entry name" value="Sigma70_r2"/>
    <property type="match status" value="1"/>
</dbReference>
<dbReference type="Gene3D" id="1.10.1740.10">
    <property type="match status" value="1"/>
</dbReference>
<sequence>MDVSTHSFQIDVPDTVIARARRGEVAAFEQIYRAFERPAYTLALRLTADAELARDVVHDAMLRVFDRVRQFRGDAPFWGWLRQIVLNEALMRLRRGRALTFEDVPDDESLPSDAPAPWLHADAHLLEGALARLPAMTRSVIWLYHVEGYTHVEIAELTGMTTSFSKSQLARGTSRLRRLLQPTAEVAPCLTVPA</sequence>
<dbReference type="Proteomes" id="UP000249046">
    <property type="component" value="Unassembled WGS sequence"/>
</dbReference>
<dbReference type="GO" id="GO:0006352">
    <property type="term" value="P:DNA-templated transcription initiation"/>
    <property type="evidence" value="ECO:0007669"/>
    <property type="project" value="InterPro"/>
</dbReference>
<protein>
    <submittedName>
        <fullName evidence="7">RNA polymerase subunit sigma-24</fullName>
    </submittedName>
</protein>
<dbReference type="InterPro" id="IPR013249">
    <property type="entry name" value="RNA_pol_sigma70_r4_t2"/>
</dbReference>
<evidence type="ECO:0000256" key="1">
    <source>
        <dbReference type="ARBA" id="ARBA00010641"/>
    </source>
</evidence>
<dbReference type="InterPro" id="IPR014284">
    <property type="entry name" value="RNA_pol_sigma-70_dom"/>
</dbReference>
<dbReference type="Pfam" id="PF08281">
    <property type="entry name" value="Sigma70_r4_2"/>
    <property type="match status" value="1"/>
</dbReference>
<feature type="domain" description="RNA polymerase sigma factor 70 region 4 type 2" evidence="6">
    <location>
        <begin position="125"/>
        <end position="173"/>
    </location>
</feature>
<dbReference type="InterPro" id="IPR039425">
    <property type="entry name" value="RNA_pol_sigma-70-like"/>
</dbReference>
<dbReference type="NCBIfam" id="TIGR02937">
    <property type="entry name" value="sigma70-ECF"/>
    <property type="match status" value="1"/>
</dbReference>
<proteinExistence type="inferred from homology"/>
<comment type="similarity">
    <text evidence="1">Belongs to the sigma-70 factor family. ECF subfamily.</text>
</comment>
<name>A0A2W5MFX3_9GAMM</name>
<dbReference type="Gene3D" id="1.10.10.10">
    <property type="entry name" value="Winged helix-like DNA-binding domain superfamily/Winged helix DNA-binding domain"/>
    <property type="match status" value="1"/>
</dbReference>
<evidence type="ECO:0000259" key="5">
    <source>
        <dbReference type="Pfam" id="PF04542"/>
    </source>
</evidence>
<organism evidence="7 8">
    <name type="scientific">Rhodanobacter denitrificans</name>
    <dbReference type="NCBI Taxonomy" id="666685"/>
    <lineage>
        <taxon>Bacteria</taxon>
        <taxon>Pseudomonadati</taxon>
        <taxon>Pseudomonadota</taxon>
        <taxon>Gammaproteobacteria</taxon>
        <taxon>Lysobacterales</taxon>
        <taxon>Rhodanobacteraceae</taxon>
        <taxon>Rhodanobacter</taxon>
    </lineage>
</organism>
<dbReference type="InterPro" id="IPR036388">
    <property type="entry name" value="WH-like_DNA-bd_sf"/>
</dbReference>
<gene>
    <name evidence="7" type="ORF">DI564_02970</name>
</gene>
<reference evidence="7 8" key="1">
    <citation type="submission" date="2017-08" db="EMBL/GenBank/DDBJ databases">
        <title>Infants hospitalized years apart are colonized by the same room-sourced microbial strains.</title>
        <authorList>
            <person name="Brooks B."/>
            <person name="Olm M.R."/>
            <person name="Firek B.A."/>
            <person name="Baker R."/>
            <person name="Thomas B.C."/>
            <person name="Morowitz M.J."/>
            <person name="Banfield J.F."/>
        </authorList>
    </citation>
    <scope>NUCLEOTIDE SEQUENCE [LARGE SCALE GENOMIC DNA]</scope>
    <source>
        <strain evidence="7">S2_005_003_R2_42</strain>
    </source>
</reference>
<keyword evidence="4" id="KW-0804">Transcription</keyword>
<evidence type="ECO:0000313" key="7">
    <source>
        <dbReference type="EMBL" id="PZQ18777.1"/>
    </source>
</evidence>
<evidence type="ECO:0000313" key="8">
    <source>
        <dbReference type="Proteomes" id="UP000249046"/>
    </source>
</evidence>
<comment type="caution">
    <text evidence="7">The sequence shown here is derived from an EMBL/GenBank/DDBJ whole genome shotgun (WGS) entry which is preliminary data.</text>
</comment>
<dbReference type="InterPro" id="IPR013324">
    <property type="entry name" value="RNA_pol_sigma_r3/r4-like"/>
</dbReference>
<feature type="domain" description="RNA polymerase sigma-70 region 2" evidence="5">
    <location>
        <begin position="31"/>
        <end position="97"/>
    </location>
</feature>
<dbReference type="PANTHER" id="PTHR43133:SF46">
    <property type="entry name" value="RNA POLYMERASE SIGMA-70 FACTOR ECF SUBFAMILY"/>
    <property type="match status" value="1"/>
</dbReference>
<dbReference type="SUPFAM" id="SSF88659">
    <property type="entry name" value="Sigma3 and sigma4 domains of RNA polymerase sigma factors"/>
    <property type="match status" value="1"/>
</dbReference>
<dbReference type="InterPro" id="IPR007627">
    <property type="entry name" value="RNA_pol_sigma70_r2"/>
</dbReference>